<proteinExistence type="predicted"/>
<sequence length="248" mass="26358">MIGAAPIFKSLFCTVAVLLCFTSVGLGGSLPMLDASARKDWTAVGVVIAQGNDGGSSCSGTLVAPDLIVTAAHCTTQKEGLLGSLRFFAGQDGTRFVASSGSIDVIRHPEWAAATGAARYQFDVAVVRLSRPIPRNVVSPMLLMPHKTPLPESGAFLGYQNPTAPRLHGRFGCALFSRSSQRLFTSDCPVIRGNSGGAIAVRLEQNWYLAGTIVARREPEGTALAAHLDDWLRGHVSNALAREARRTR</sequence>
<organism evidence="3 4">
    <name type="scientific">Roseobacter denitrificans (strain ATCC 33942 / OCh 114)</name>
    <name type="common">Erythrobacter sp. (strain OCh 114)</name>
    <name type="synonym">Roseobacter denitrificans</name>
    <dbReference type="NCBI Taxonomy" id="375451"/>
    <lineage>
        <taxon>Bacteria</taxon>
        <taxon>Pseudomonadati</taxon>
        <taxon>Pseudomonadota</taxon>
        <taxon>Alphaproteobacteria</taxon>
        <taxon>Rhodobacterales</taxon>
        <taxon>Roseobacteraceae</taxon>
        <taxon>Roseobacter</taxon>
    </lineage>
</organism>
<dbReference type="PRINTS" id="PR00722">
    <property type="entry name" value="CHYMOTRYPSIN"/>
</dbReference>
<dbReference type="InterPro" id="IPR050966">
    <property type="entry name" value="Glutamyl_endopeptidase"/>
</dbReference>
<dbReference type="InterPro" id="IPR001314">
    <property type="entry name" value="Peptidase_S1A"/>
</dbReference>
<dbReference type="Gene3D" id="2.40.10.10">
    <property type="entry name" value="Trypsin-like serine proteases"/>
    <property type="match status" value="2"/>
</dbReference>
<evidence type="ECO:0000313" key="3">
    <source>
        <dbReference type="EMBL" id="ABG30494.1"/>
    </source>
</evidence>
<evidence type="ECO:0000256" key="1">
    <source>
        <dbReference type="ARBA" id="ARBA00022729"/>
    </source>
</evidence>
<keyword evidence="4" id="KW-1185">Reference proteome</keyword>
<dbReference type="GO" id="GO:0006508">
    <property type="term" value="P:proteolysis"/>
    <property type="evidence" value="ECO:0007669"/>
    <property type="project" value="InterPro"/>
</dbReference>
<feature type="domain" description="Peptidase S1" evidence="2">
    <location>
        <begin position="25"/>
        <end position="237"/>
    </location>
</feature>
<dbReference type="InterPro" id="IPR009003">
    <property type="entry name" value="Peptidase_S1_PA"/>
</dbReference>
<dbReference type="InterPro" id="IPR043504">
    <property type="entry name" value="Peptidase_S1_PA_chymotrypsin"/>
</dbReference>
<dbReference type="InterPro" id="IPR018114">
    <property type="entry name" value="TRYPSIN_HIS"/>
</dbReference>
<dbReference type="PANTHER" id="PTHR15462">
    <property type="entry name" value="SERINE PROTEASE"/>
    <property type="match status" value="1"/>
</dbReference>
<reference evidence="3 4" key="1">
    <citation type="journal article" date="2007" name="J. Bacteriol.">
        <title>The complete genome sequence of Roseobacter denitrificans reveals a mixotrophic rather than photosynthetic metabolism.</title>
        <authorList>
            <person name="Swingley W.D."/>
            <person name="Sadekar S."/>
            <person name="Mastrian S.D."/>
            <person name="Matthies H.J."/>
            <person name="Hao J."/>
            <person name="Ramos H."/>
            <person name="Acharya C.R."/>
            <person name="Conrad A.L."/>
            <person name="Taylor H.L."/>
            <person name="Dejesa L.C."/>
            <person name="Shah M.K."/>
            <person name="O'huallachain M.E."/>
            <person name="Lince M.T."/>
            <person name="Blankenship R.E."/>
            <person name="Beatty J.T."/>
            <person name="Touchman J.W."/>
        </authorList>
    </citation>
    <scope>NUCLEOTIDE SEQUENCE [LARGE SCALE GENOMIC DNA]</scope>
    <source>
        <strain evidence="4">ATCC 33942 / OCh 114</strain>
    </source>
</reference>
<dbReference type="PROSITE" id="PS00134">
    <property type="entry name" value="TRYPSIN_HIS"/>
    <property type="match status" value="1"/>
</dbReference>
<keyword evidence="1" id="KW-0732">Signal</keyword>
<dbReference type="GO" id="GO:0004252">
    <property type="term" value="F:serine-type endopeptidase activity"/>
    <property type="evidence" value="ECO:0007669"/>
    <property type="project" value="InterPro"/>
</dbReference>
<protein>
    <submittedName>
        <fullName evidence="3">Trypsin domain protein</fullName>
    </submittedName>
</protein>
<dbReference type="AlphaFoldDB" id="Q16BZ9"/>
<dbReference type="OrthoDB" id="267336at2"/>
<dbReference type="HOGENOM" id="CLU_071546_1_0_5"/>
<name>Q16BZ9_ROSDO</name>
<dbReference type="Pfam" id="PF00089">
    <property type="entry name" value="Trypsin"/>
    <property type="match status" value="1"/>
</dbReference>
<dbReference type="PROSITE" id="PS50240">
    <property type="entry name" value="TRYPSIN_DOM"/>
    <property type="match status" value="1"/>
</dbReference>
<evidence type="ECO:0000259" key="2">
    <source>
        <dbReference type="PROSITE" id="PS50240"/>
    </source>
</evidence>
<dbReference type="EMBL" id="CP000362">
    <property type="protein sequence ID" value="ABG30494.1"/>
    <property type="molecule type" value="Genomic_DNA"/>
</dbReference>
<dbReference type="KEGG" id="rde:RD1_0817"/>
<dbReference type="PANTHER" id="PTHR15462:SF8">
    <property type="entry name" value="SERINE PROTEASE"/>
    <property type="match status" value="1"/>
</dbReference>
<dbReference type="Proteomes" id="UP000007029">
    <property type="component" value="Chromosome"/>
</dbReference>
<dbReference type="eggNOG" id="COG3591">
    <property type="taxonomic scope" value="Bacteria"/>
</dbReference>
<evidence type="ECO:0000313" key="4">
    <source>
        <dbReference type="Proteomes" id="UP000007029"/>
    </source>
</evidence>
<accession>Q16BZ9</accession>
<dbReference type="MEROPS" id="S01.260"/>
<dbReference type="SUPFAM" id="SSF50494">
    <property type="entry name" value="Trypsin-like serine proteases"/>
    <property type="match status" value="1"/>
</dbReference>
<dbReference type="STRING" id="375451.RD1_0817"/>
<gene>
    <name evidence="3" type="ordered locus">RD1_0817</name>
</gene>
<dbReference type="InterPro" id="IPR001254">
    <property type="entry name" value="Trypsin_dom"/>
</dbReference>